<proteinExistence type="predicted"/>
<evidence type="ECO:0000313" key="1">
    <source>
        <dbReference type="EMBL" id="VBB17503.1"/>
    </source>
</evidence>
<geneLocation type="plasmid" evidence="2">
    <name>iv</name>
</geneLocation>
<evidence type="ECO:0000313" key="2">
    <source>
        <dbReference type="Proteomes" id="UP000268684"/>
    </source>
</evidence>
<reference evidence="1 2" key="1">
    <citation type="submission" date="2017-11" db="EMBL/GenBank/DDBJ databases">
        <authorList>
            <person name="Seth-Smith MB H."/>
        </authorList>
    </citation>
    <scope>NUCLEOTIDE SEQUENCE [LARGE SCALE GENOMIC DNA]</scope>
    <source>
        <strain evidence="1">E</strain>
        <plasmid evidence="2">iv</plasmid>
    </source>
</reference>
<organism evidence="1 2">
    <name type="scientific">Burkholderia stabilis</name>
    <dbReference type="NCBI Taxonomy" id="95485"/>
    <lineage>
        <taxon>Bacteria</taxon>
        <taxon>Pseudomonadati</taxon>
        <taxon>Pseudomonadota</taxon>
        <taxon>Betaproteobacteria</taxon>
        <taxon>Burkholderiales</taxon>
        <taxon>Burkholderiaceae</taxon>
        <taxon>Burkholderia</taxon>
        <taxon>Burkholderia cepacia complex</taxon>
    </lineage>
</organism>
<name>A0AAJ5NFL3_9BURK</name>
<sequence length="155" mass="16881">MSLQAVDRPILTTGLTTGTLYRAFVVLPDALCRSRGTFDERTVFFEAPRGKDEAAHLEQLLAHAWCVDTQGWAEDGAIYNIYSAAELYADKTDPAVDLRLLDIGGGPDGVGPTKAYYARTPDVDLFVTPRVAARLRELLAIVDAFYAKAGQTTAK</sequence>
<protein>
    <submittedName>
        <fullName evidence="1">Uncharacterized protein</fullName>
    </submittedName>
</protein>
<gene>
    <name evidence="1" type="ORF">BSTAB16_7723</name>
</gene>
<keyword evidence="1" id="KW-0614">Plasmid</keyword>
<dbReference type="GeneID" id="71060199"/>
<accession>A0AAJ5NFL3</accession>
<dbReference type="EMBL" id="LR025745">
    <property type="protein sequence ID" value="VBB17503.1"/>
    <property type="molecule type" value="Genomic_DNA"/>
</dbReference>
<dbReference type="AlphaFoldDB" id="A0AAJ5NFL3"/>
<keyword evidence="2" id="KW-1185">Reference proteome</keyword>
<dbReference type="Proteomes" id="UP000268684">
    <property type="component" value="Plasmid IV"/>
</dbReference>
<dbReference type="RefSeq" id="WP_163013129.1">
    <property type="nucleotide sequence ID" value="NZ_LR025745.1"/>
</dbReference>